<dbReference type="OrthoDB" id="424277at2759"/>
<dbReference type="InParanoid" id="A0A0V0QCV8"/>
<reference evidence="3 4" key="1">
    <citation type="journal article" date="2015" name="Sci. Rep.">
        <title>Genome of the facultative scuticociliatosis pathogen Pseudocohnilembus persalinus provides insight into its virulence through horizontal gene transfer.</title>
        <authorList>
            <person name="Xiong J."/>
            <person name="Wang G."/>
            <person name="Cheng J."/>
            <person name="Tian M."/>
            <person name="Pan X."/>
            <person name="Warren A."/>
            <person name="Jiang C."/>
            <person name="Yuan D."/>
            <person name="Miao W."/>
        </authorList>
    </citation>
    <scope>NUCLEOTIDE SEQUENCE [LARGE SCALE GENOMIC DNA]</scope>
    <source>
        <strain evidence="3">36N120E</strain>
    </source>
</reference>
<dbReference type="PANTHER" id="PTHR45856:SF25">
    <property type="entry name" value="FUNGAL LIPASE-LIKE DOMAIN-CONTAINING PROTEIN"/>
    <property type="match status" value="1"/>
</dbReference>
<protein>
    <recommendedName>
        <fullName evidence="2">Fungal lipase-type domain-containing protein</fullName>
    </recommendedName>
</protein>
<dbReference type="AlphaFoldDB" id="A0A0V0QCV8"/>
<dbReference type="Pfam" id="PF01764">
    <property type="entry name" value="Lipase_3"/>
    <property type="match status" value="1"/>
</dbReference>
<keyword evidence="4" id="KW-1185">Reference proteome</keyword>
<gene>
    <name evidence="3" type="ORF">PPERSA_07259</name>
</gene>
<dbReference type="Gene3D" id="3.40.50.1820">
    <property type="entry name" value="alpha/beta hydrolase"/>
    <property type="match status" value="1"/>
</dbReference>
<evidence type="ECO:0000313" key="3">
    <source>
        <dbReference type="EMBL" id="KRX00062.1"/>
    </source>
</evidence>
<feature type="chain" id="PRO_5006867403" description="Fungal lipase-type domain-containing protein" evidence="1">
    <location>
        <begin position="18"/>
        <end position="314"/>
    </location>
</feature>
<dbReference type="InterPro" id="IPR051218">
    <property type="entry name" value="Sec_MonoDiacylglyc_Lipase"/>
</dbReference>
<dbReference type="InterPro" id="IPR002921">
    <property type="entry name" value="Fungal_lipase-type"/>
</dbReference>
<dbReference type="EMBL" id="LDAU01000196">
    <property type="protein sequence ID" value="KRX00062.1"/>
    <property type="molecule type" value="Genomic_DNA"/>
</dbReference>
<dbReference type="PANTHER" id="PTHR45856">
    <property type="entry name" value="ALPHA/BETA-HYDROLASES SUPERFAMILY PROTEIN"/>
    <property type="match status" value="1"/>
</dbReference>
<evidence type="ECO:0000256" key="1">
    <source>
        <dbReference type="SAM" id="SignalP"/>
    </source>
</evidence>
<feature type="domain" description="Fungal lipase-type" evidence="2">
    <location>
        <begin position="116"/>
        <end position="249"/>
    </location>
</feature>
<proteinExistence type="predicted"/>
<evidence type="ECO:0000259" key="2">
    <source>
        <dbReference type="Pfam" id="PF01764"/>
    </source>
</evidence>
<organism evidence="3 4">
    <name type="scientific">Pseudocohnilembus persalinus</name>
    <name type="common">Ciliate</name>
    <dbReference type="NCBI Taxonomy" id="266149"/>
    <lineage>
        <taxon>Eukaryota</taxon>
        <taxon>Sar</taxon>
        <taxon>Alveolata</taxon>
        <taxon>Ciliophora</taxon>
        <taxon>Intramacronucleata</taxon>
        <taxon>Oligohymenophorea</taxon>
        <taxon>Scuticociliatia</taxon>
        <taxon>Philasterida</taxon>
        <taxon>Pseudocohnilembidae</taxon>
        <taxon>Pseudocohnilembus</taxon>
    </lineage>
</organism>
<dbReference type="GO" id="GO:0006629">
    <property type="term" value="P:lipid metabolic process"/>
    <property type="evidence" value="ECO:0007669"/>
    <property type="project" value="InterPro"/>
</dbReference>
<sequence>MMNKVLVFLAILVLIQGYQLTREVKKTVNDQEIIIQDIQNQEKIVKDVANEYDQETGRMLAAFTQAAYCLPKKITKWKCGNPCKKYQGMQEITVIQSANKVNKGFIGYYEPLDAIVISWKGTLKIRQWMEDLNYFKTDYPYCDGCKVHRGFWMGWQGLQNYFWVAFKKLREAHPESRIYLTGHSLGAALSVFNAMDLIQHGYTDFVWYNFGQPRIGNQAVIDYISENLSNQLMRVTHGRDPVPHLPPKDFGFSHPSQEIFYDKGSSPEKSHTLCSKTNGEDPECSNKYVFTTSVVDHVFYEGWDYVYNIGLCII</sequence>
<feature type="signal peptide" evidence="1">
    <location>
        <begin position="1"/>
        <end position="17"/>
    </location>
</feature>
<keyword evidence="1" id="KW-0732">Signal</keyword>
<dbReference type="Proteomes" id="UP000054937">
    <property type="component" value="Unassembled WGS sequence"/>
</dbReference>
<dbReference type="InterPro" id="IPR029058">
    <property type="entry name" value="AB_hydrolase_fold"/>
</dbReference>
<accession>A0A0V0QCV8</accession>
<dbReference type="OMA" id="HRWYTIY"/>
<dbReference type="CDD" id="cd00519">
    <property type="entry name" value="Lipase_3"/>
    <property type="match status" value="1"/>
</dbReference>
<evidence type="ECO:0000313" key="4">
    <source>
        <dbReference type="Proteomes" id="UP000054937"/>
    </source>
</evidence>
<name>A0A0V0QCV8_PSEPJ</name>
<comment type="caution">
    <text evidence="3">The sequence shown here is derived from an EMBL/GenBank/DDBJ whole genome shotgun (WGS) entry which is preliminary data.</text>
</comment>
<dbReference type="SUPFAM" id="SSF53474">
    <property type="entry name" value="alpha/beta-Hydrolases"/>
    <property type="match status" value="1"/>
</dbReference>